<evidence type="ECO:0000259" key="1">
    <source>
        <dbReference type="Pfam" id="PF00582"/>
    </source>
</evidence>
<dbReference type="InterPro" id="IPR006016">
    <property type="entry name" value="UspA"/>
</dbReference>
<dbReference type="AlphaFoldDB" id="A0A3B0C720"/>
<dbReference type="Proteomes" id="UP000276603">
    <property type="component" value="Unassembled WGS sequence"/>
</dbReference>
<protein>
    <submittedName>
        <fullName evidence="2">Universal stress protein</fullName>
    </submittedName>
</protein>
<name>A0A3B0C720_9FLAO</name>
<feature type="domain" description="UspA" evidence="1">
    <location>
        <begin position="1"/>
        <end position="145"/>
    </location>
</feature>
<dbReference type="Pfam" id="PF00582">
    <property type="entry name" value="Usp"/>
    <property type="match status" value="1"/>
</dbReference>
<sequence length="279" mass="31922">MKNILVLTDFSDNAYNALFYVSKLFNQNECSFFLLNAYEERSSQAGKPLNGEEEVVTLAKRRSKEGLESVFHKINLDNPNPKHRYQKLSKNMDLMTAVKKAIQEFKIDLLVLGNKGITSLVSVFWGSTTIKVMTSIKECPILAVPADKEFTTPSEIAFATNYKRTFDAEVMAPVRFMTSLCGAAVRIVHINEEKRLSKFQESNLNTLITYLKPMEHTLHWMPNFTSKTKAIQVFLDELNIGMLAMVNYEHSFLELLLREPVIQRMTFHITIPFLVIPSD</sequence>
<gene>
    <name evidence="2" type="ORF">D7Z94_12610</name>
</gene>
<evidence type="ECO:0000313" key="3">
    <source>
        <dbReference type="Proteomes" id="UP000276603"/>
    </source>
</evidence>
<dbReference type="OrthoDB" id="9788959at2"/>
<reference evidence="2 3" key="1">
    <citation type="submission" date="2018-10" db="EMBL/GenBank/DDBJ databases">
        <title>Ulvibacterium marinum gen. nov., sp. nov., a novel marine bacterium of the family Flavobacteriaceae, isolated from a culture of the green alga Ulva prolifera.</title>
        <authorList>
            <person name="Zhang Z."/>
        </authorList>
    </citation>
    <scope>NUCLEOTIDE SEQUENCE [LARGE SCALE GENOMIC DNA]</scope>
    <source>
        <strain evidence="2 3">CCMM003</strain>
    </source>
</reference>
<comment type="caution">
    <text evidence="2">The sequence shown here is derived from an EMBL/GenBank/DDBJ whole genome shotgun (WGS) entry which is preliminary data.</text>
</comment>
<keyword evidence="3" id="KW-1185">Reference proteome</keyword>
<dbReference type="SUPFAM" id="SSF52402">
    <property type="entry name" value="Adenine nucleotide alpha hydrolases-like"/>
    <property type="match status" value="2"/>
</dbReference>
<dbReference type="CDD" id="cd00293">
    <property type="entry name" value="USP-like"/>
    <property type="match status" value="1"/>
</dbReference>
<dbReference type="Gene3D" id="3.40.50.12370">
    <property type="match status" value="1"/>
</dbReference>
<dbReference type="RefSeq" id="WP_120711885.1">
    <property type="nucleotide sequence ID" value="NZ_CANMKH010000010.1"/>
</dbReference>
<proteinExistence type="predicted"/>
<evidence type="ECO:0000313" key="2">
    <source>
        <dbReference type="EMBL" id="RKN81732.1"/>
    </source>
</evidence>
<accession>A0A3B0C720</accession>
<organism evidence="2 3">
    <name type="scientific">Ulvibacterium marinum</name>
    <dbReference type="NCBI Taxonomy" id="2419782"/>
    <lineage>
        <taxon>Bacteria</taxon>
        <taxon>Pseudomonadati</taxon>
        <taxon>Bacteroidota</taxon>
        <taxon>Flavobacteriia</taxon>
        <taxon>Flavobacteriales</taxon>
        <taxon>Flavobacteriaceae</taxon>
        <taxon>Ulvibacterium</taxon>
    </lineage>
</organism>
<dbReference type="EMBL" id="RBCJ01000002">
    <property type="protein sequence ID" value="RKN81732.1"/>
    <property type="molecule type" value="Genomic_DNA"/>
</dbReference>